<organism evidence="3 4">
    <name type="scientific">Toxostoma redivivum</name>
    <name type="common">California thrasher</name>
    <dbReference type="NCBI Taxonomy" id="99882"/>
    <lineage>
        <taxon>Eukaryota</taxon>
        <taxon>Metazoa</taxon>
        <taxon>Chordata</taxon>
        <taxon>Craniata</taxon>
        <taxon>Vertebrata</taxon>
        <taxon>Euteleostomi</taxon>
        <taxon>Archelosauria</taxon>
        <taxon>Archosauria</taxon>
        <taxon>Dinosauria</taxon>
        <taxon>Saurischia</taxon>
        <taxon>Theropoda</taxon>
        <taxon>Coelurosauria</taxon>
        <taxon>Aves</taxon>
        <taxon>Neognathae</taxon>
        <taxon>Neoaves</taxon>
        <taxon>Telluraves</taxon>
        <taxon>Australaves</taxon>
        <taxon>Passeriformes</taxon>
        <taxon>Mimidae</taxon>
        <taxon>Toxostoma</taxon>
    </lineage>
</organism>
<evidence type="ECO:0000256" key="1">
    <source>
        <dbReference type="SAM" id="MobiDB-lite"/>
    </source>
</evidence>
<sequence length="141" mass="14961">SSAAMWLPLGLAWAVLSAGLATAPGPQESSLLKWLGLSAKPSPTKPAPVPPVLWRMFQDRAKERDPCRVEEFNVPGNIVRVFADQGTAAPPSRLSLARALAPLLPPRTPEPRSLSGTGPGCAQSPRAGGDDLRVWNPRVRG</sequence>
<feature type="non-terminal residue" evidence="3">
    <location>
        <position position="141"/>
    </location>
</feature>
<reference evidence="3 4" key="1">
    <citation type="submission" date="2019-09" db="EMBL/GenBank/DDBJ databases">
        <title>Bird 10,000 Genomes (B10K) Project - Family phase.</title>
        <authorList>
            <person name="Zhang G."/>
        </authorList>
    </citation>
    <scope>NUCLEOTIDE SEQUENCE [LARGE SCALE GENOMIC DNA]</scope>
    <source>
        <strain evidence="3">B10K-DU-002-15</strain>
        <tissue evidence="3">Muscle</tissue>
    </source>
</reference>
<feature type="region of interest" description="Disordered" evidence="1">
    <location>
        <begin position="105"/>
        <end position="141"/>
    </location>
</feature>
<comment type="caution">
    <text evidence="3">The sequence shown here is derived from an EMBL/GenBank/DDBJ whole genome shotgun (WGS) entry which is preliminary data.</text>
</comment>
<evidence type="ECO:0000256" key="2">
    <source>
        <dbReference type="SAM" id="SignalP"/>
    </source>
</evidence>
<keyword evidence="4" id="KW-1185">Reference proteome</keyword>
<dbReference type="EMBL" id="VXBI01004640">
    <property type="protein sequence ID" value="NWS83562.1"/>
    <property type="molecule type" value="Genomic_DNA"/>
</dbReference>
<keyword evidence="2" id="KW-0732">Signal</keyword>
<gene>
    <name evidence="3" type="primary">Gdf3_1</name>
    <name evidence="3" type="ORF">TOXRED_R15468</name>
</gene>
<name>A0A7K5IR90_TOXRE</name>
<proteinExistence type="predicted"/>
<dbReference type="AlphaFoldDB" id="A0A7K5IR90"/>
<accession>A0A7K5IR90</accession>
<feature type="non-terminal residue" evidence="3">
    <location>
        <position position="1"/>
    </location>
</feature>
<feature type="chain" id="PRO_5029670811" evidence="2">
    <location>
        <begin position="24"/>
        <end position="141"/>
    </location>
</feature>
<feature type="signal peptide" evidence="2">
    <location>
        <begin position="1"/>
        <end position="23"/>
    </location>
</feature>
<evidence type="ECO:0000313" key="3">
    <source>
        <dbReference type="EMBL" id="NWS83562.1"/>
    </source>
</evidence>
<evidence type="ECO:0000313" key="4">
    <source>
        <dbReference type="Proteomes" id="UP000523146"/>
    </source>
</evidence>
<dbReference type="Proteomes" id="UP000523146">
    <property type="component" value="Unassembled WGS sequence"/>
</dbReference>
<protein>
    <submittedName>
        <fullName evidence="3">GDF3 factor</fullName>
    </submittedName>
</protein>